<dbReference type="RefSeq" id="WP_344866883.1">
    <property type="nucleotide sequence ID" value="NZ_BAAAZN010000017.1"/>
</dbReference>
<dbReference type="SUPFAM" id="SSF51735">
    <property type="entry name" value="NAD(P)-binding Rossmann-fold domains"/>
    <property type="match status" value="1"/>
</dbReference>
<dbReference type="EMBL" id="BAAAZN010000017">
    <property type="protein sequence ID" value="GAA3572437.1"/>
    <property type="molecule type" value="Genomic_DNA"/>
</dbReference>
<dbReference type="Gene3D" id="3.40.50.720">
    <property type="entry name" value="NAD(P)-binding Rossmann-like Domain"/>
    <property type="match status" value="1"/>
</dbReference>
<dbReference type="Pfam" id="PF01370">
    <property type="entry name" value="Epimerase"/>
    <property type="match status" value="1"/>
</dbReference>
<protein>
    <submittedName>
        <fullName evidence="2">NAD(P)-dependent oxidoreductase</fullName>
    </submittedName>
</protein>
<gene>
    <name evidence="2" type="ORF">GCM10022222_65780</name>
</gene>
<keyword evidence="3" id="KW-1185">Reference proteome</keyword>
<organism evidence="2 3">
    <name type="scientific">Amycolatopsis ultiminotia</name>
    <dbReference type="NCBI Taxonomy" id="543629"/>
    <lineage>
        <taxon>Bacteria</taxon>
        <taxon>Bacillati</taxon>
        <taxon>Actinomycetota</taxon>
        <taxon>Actinomycetes</taxon>
        <taxon>Pseudonocardiales</taxon>
        <taxon>Pseudonocardiaceae</taxon>
        <taxon>Amycolatopsis</taxon>
    </lineage>
</organism>
<accession>A0ABP6XVC1</accession>
<feature type="domain" description="NAD-dependent epimerase/dehydratase" evidence="1">
    <location>
        <begin position="3"/>
        <end position="226"/>
    </location>
</feature>
<evidence type="ECO:0000313" key="3">
    <source>
        <dbReference type="Proteomes" id="UP001500689"/>
    </source>
</evidence>
<dbReference type="PANTHER" id="PTHR48079:SF6">
    <property type="entry name" value="NAD(P)-BINDING DOMAIN-CONTAINING PROTEIN-RELATED"/>
    <property type="match status" value="1"/>
</dbReference>
<evidence type="ECO:0000313" key="2">
    <source>
        <dbReference type="EMBL" id="GAA3572437.1"/>
    </source>
</evidence>
<dbReference type="Proteomes" id="UP001500689">
    <property type="component" value="Unassembled WGS sequence"/>
</dbReference>
<name>A0ABP6XVC1_9PSEU</name>
<evidence type="ECO:0000259" key="1">
    <source>
        <dbReference type="Pfam" id="PF01370"/>
    </source>
</evidence>
<dbReference type="InterPro" id="IPR001509">
    <property type="entry name" value="Epimerase_deHydtase"/>
</dbReference>
<reference evidence="3" key="1">
    <citation type="journal article" date="2019" name="Int. J. Syst. Evol. Microbiol.">
        <title>The Global Catalogue of Microorganisms (GCM) 10K type strain sequencing project: providing services to taxonomists for standard genome sequencing and annotation.</title>
        <authorList>
            <consortium name="The Broad Institute Genomics Platform"/>
            <consortium name="The Broad Institute Genome Sequencing Center for Infectious Disease"/>
            <person name="Wu L."/>
            <person name="Ma J."/>
        </authorList>
    </citation>
    <scope>NUCLEOTIDE SEQUENCE [LARGE SCALE GENOMIC DNA]</scope>
    <source>
        <strain evidence="3">JCM 16898</strain>
    </source>
</reference>
<dbReference type="InterPro" id="IPR051783">
    <property type="entry name" value="NAD(P)-dependent_oxidoreduct"/>
</dbReference>
<comment type="caution">
    <text evidence="2">The sequence shown here is derived from an EMBL/GenBank/DDBJ whole genome shotgun (WGS) entry which is preliminary data.</text>
</comment>
<sequence>MRVMVIGATGVLGVPAVQQLLTEGHEVSGLVRAESRTRAVRETGAKPVPGDVFDLDALTAALRGHDAVLNLATRIPAVKRAAFRSAWAENDRLRTSGTQTLAAAIRRVDEVGIVVQEGISLAYADGGESELDEEAPLDARFPTATSVVGHANIAALEADGRTAVRLRIATLVGDDAMTKAQLAAARHGAPLITGRRTAWTTAVHPDDAAAAAVAALRAPSGTYNVGATPVRKQQLGEAMAAAAGIPHPRALPQWAASLFGPMSVLARSQRIISTRLTEATGWQPNHRTPGPEWF</sequence>
<proteinExistence type="predicted"/>
<dbReference type="PANTHER" id="PTHR48079">
    <property type="entry name" value="PROTEIN YEEZ"/>
    <property type="match status" value="1"/>
</dbReference>
<dbReference type="InterPro" id="IPR036291">
    <property type="entry name" value="NAD(P)-bd_dom_sf"/>
</dbReference>